<dbReference type="SUPFAM" id="SSF69255">
    <property type="entry name" value="gp5 N-terminal domain-like"/>
    <property type="match status" value="1"/>
</dbReference>
<dbReference type="InterPro" id="IPR054030">
    <property type="entry name" value="Gp5_Vgr_C"/>
</dbReference>
<dbReference type="STRING" id="1192034.CAP_4659"/>
<evidence type="ECO:0000313" key="4">
    <source>
        <dbReference type="Proteomes" id="UP000019678"/>
    </source>
</evidence>
<dbReference type="Proteomes" id="UP000019678">
    <property type="component" value="Unassembled WGS sequence"/>
</dbReference>
<dbReference type="Gene3D" id="2.40.50.230">
    <property type="entry name" value="Gp5 N-terminal domain"/>
    <property type="match status" value="1"/>
</dbReference>
<dbReference type="InterPro" id="IPR006533">
    <property type="entry name" value="T6SS_Vgr_RhsGE"/>
</dbReference>
<reference evidence="3 4" key="1">
    <citation type="submission" date="2013-05" db="EMBL/GenBank/DDBJ databases">
        <title>Genome assembly of Chondromyces apiculatus DSM 436.</title>
        <authorList>
            <person name="Sharma G."/>
            <person name="Khatri I."/>
            <person name="Kaur C."/>
            <person name="Mayilraj S."/>
            <person name="Subramanian S."/>
        </authorList>
    </citation>
    <scope>NUCLEOTIDE SEQUENCE [LARGE SCALE GENOMIC DNA]</scope>
    <source>
        <strain evidence="3 4">DSM 436</strain>
    </source>
</reference>
<gene>
    <name evidence="3" type="ORF">CAP_4659</name>
</gene>
<keyword evidence="4" id="KW-1185">Reference proteome</keyword>
<dbReference type="NCBIfam" id="TIGR03361">
    <property type="entry name" value="VI_Rhs_Vgr"/>
    <property type="match status" value="1"/>
</dbReference>
<dbReference type="InterPro" id="IPR017847">
    <property type="entry name" value="T6SS_RhsGE_Vgr_subset"/>
</dbReference>
<dbReference type="OrthoDB" id="5478177at2"/>
<dbReference type="NCBIfam" id="TIGR01646">
    <property type="entry name" value="vgr_GE"/>
    <property type="match status" value="1"/>
</dbReference>
<dbReference type="EMBL" id="ASRX01000037">
    <property type="protein sequence ID" value="EYF04182.1"/>
    <property type="molecule type" value="Genomic_DNA"/>
</dbReference>
<accession>A0A017T5B2</accession>
<evidence type="ECO:0000313" key="3">
    <source>
        <dbReference type="EMBL" id="EYF04182.1"/>
    </source>
</evidence>
<dbReference type="eggNOG" id="COG3501">
    <property type="taxonomic scope" value="Bacteria"/>
</dbReference>
<dbReference type="AlphaFoldDB" id="A0A017T5B2"/>
<dbReference type="Gene3D" id="2.30.110.50">
    <property type="match status" value="1"/>
</dbReference>
<protein>
    <submittedName>
        <fullName evidence="3">VgrG protein</fullName>
    </submittedName>
</protein>
<dbReference type="SUPFAM" id="SSF69349">
    <property type="entry name" value="Phage fibre proteins"/>
    <property type="match status" value="2"/>
</dbReference>
<comment type="caution">
    <text evidence="3">The sequence shown here is derived from an EMBL/GenBank/DDBJ whole genome shotgun (WGS) entry which is preliminary data.</text>
</comment>
<dbReference type="Pfam" id="PF05954">
    <property type="entry name" value="Phage_GPD"/>
    <property type="match status" value="1"/>
</dbReference>
<sequence length="752" mass="80388">MANNHTQALPSVTIADRGFFVLRYALDERMSELGVLELDLWDDAGETLPAPGDVLDQAATFTLARSDGGQERSFVGTVVQAELSVDDDDLPVLQVVVAPKLWNLTKRADCRIFQKMTGPDIVKEVLDGAGVPASNQDWRVQEAHPERLYTVQYRETDLAFIHRLLFEEGIYFAIHHVDGKDMLVFGDAPQGLGEVEGPSSLPFFEDFGTEGAADRVLHVGKTACVKSDKVTTRDYNPDKPSAKLEATVEGTDDGEHELEIYEYPARATDMEGAKRVAAILLDAVQADRDVTHGETGSLLLWPGLRFSIEGHPYDPINQEYLVLRSRISGEQPRQHDAGSGREPRLTIAFWGIPTVSASYRPPRRERQQRLGGTQTAMTTGAGGEEIHTSDKGEVKVSYPWDRSGKKDDTSSRWIRTSQLQLGGAMYLPRMAWEVTVSHVEGDPDRPLVCGRVYNAVTPPPYALPKHAARSAVQTATTPGGGSSNEYRMGDGAGAEEMFFNASKDMTTQVKNNATESIGNNHSRKVGSNLSRDVTDSQSSNVGSNQSISVAGNQTIHAETFYVDQVGGNAELSIGGKRDMKVGGDHKRDVGGASSLSVGANQLDLVVGSVTDETLGSFKHDVGAALIELSVSDRTVTVAGDIEEQAAAAKIIAVKGGRGVKVDGSMTAKTAGAIINVATGDHAESAGGNYTEVAVGAQLVKAGANIVYEADSMLTLVMGASILSLTPASVALLGVSAKLQGDVADTAILIIDN</sequence>
<feature type="region of interest" description="Disordered" evidence="1">
    <location>
        <begin position="363"/>
        <end position="387"/>
    </location>
</feature>
<organism evidence="3 4">
    <name type="scientific">Chondromyces apiculatus DSM 436</name>
    <dbReference type="NCBI Taxonomy" id="1192034"/>
    <lineage>
        <taxon>Bacteria</taxon>
        <taxon>Pseudomonadati</taxon>
        <taxon>Myxococcota</taxon>
        <taxon>Polyangia</taxon>
        <taxon>Polyangiales</taxon>
        <taxon>Polyangiaceae</taxon>
        <taxon>Chondromyces</taxon>
    </lineage>
</organism>
<dbReference type="Pfam" id="PF22178">
    <property type="entry name" value="Gp5_trimer_C"/>
    <property type="match status" value="1"/>
</dbReference>
<feature type="region of interest" description="Disordered" evidence="1">
    <location>
        <begin position="514"/>
        <end position="545"/>
    </location>
</feature>
<evidence type="ECO:0000256" key="1">
    <source>
        <dbReference type="SAM" id="MobiDB-lite"/>
    </source>
</evidence>
<feature type="domain" description="Gp5/Type VI secretion system Vgr C-terminal trimerisation" evidence="2">
    <location>
        <begin position="470"/>
        <end position="581"/>
    </location>
</feature>
<proteinExistence type="predicted"/>
<evidence type="ECO:0000259" key="2">
    <source>
        <dbReference type="Pfam" id="PF22178"/>
    </source>
</evidence>
<dbReference type="Gene3D" id="3.55.50.10">
    <property type="entry name" value="Baseplate protein-like domains"/>
    <property type="match status" value="1"/>
</dbReference>
<dbReference type="InterPro" id="IPR037026">
    <property type="entry name" value="Vgr_OB-fold_dom_sf"/>
</dbReference>
<dbReference type="Gene3D" id="4.10.220.110">
    <property type="match status" value="1"/>
</dbReference>
<name>A0A017T5B2_9BACT</name>
<dbReference type="RefSeq" id="WP_044244493.1">
    <property type="nucleotide sequence ID" value="NZ_ASRX01000037.1"/>
</dbReference>
<dbReference type="SUPFAM" id="SSF69279">
    <property type="entry name" value="Phage tail proteins"/>
    <property type="match status" value="2"/>
</dbReference>